<gene>
    <name evidence="1" type="ORF">CDL12_22127</name>
</gene>
<dbReference type="Proteomes" id="UP000231279">
    <property type="component" value="Unassembled WGS sequence"/>
</dbReference>
<dbReference type="STRING" id="429701.A0A2G9GJ75"/>
<dbReference type="EMBL" id="NKXS01004805">
    <property type="protein sequence ID" value="PIN05333.1"/>
    <property type="molecule type" value="Genomic_DNA"/>
</dbReference>
<evidence type="ECO:0000313" key="1">
    <source>
        <dbReference type="EMBL" id="PIN05333.1"/>
    </source>
</evidence>
<sequence>MINKMPDQFKHLREIVELNNQYCINNLCMDRNLFLRLHYILEHVTGIQNEHYVLVPKKAPYRSRKGHIDVIALSICNRDMNFIYILTRWEGPATNNYKITNYYANKYDGFMRSFNTFMTSIMDLSSPQKLKEYFNLKHTKVWNVIKRKFGLLKGRCAVLGLPFFYKPRCKILSSLLVQHVDLNVNVDINDIDVELVKSIEGGTTSNISKYNLANKMYHAWRE</sequence>
<dbReference type="OrthoDB" id="1699974at2759"/>
<reference evidence="2" key="1">
    <citation type="journal article" date="2018" name="Gigascience">
        <title>Genome assembly of the Pink Ipe (Handroanthus impetiginosus, Bignoniaceae), a highly valued, ecologically keystone Neotropical timber forest tree.</title>
        <authorList>
            <person name="Silva-Junior O.B."/>
            <person name="Grattapaglia D."/>
            <person name="Novaes E."/>
            <person name="Collevatti R.G."/>
        </authorList>
    </citation>
    <scope>NUCLEOTIDE SEQUENCE [LARGE SCALE GENOMIC DNA]</scope>
    <source>
        <strain evidence="2">cv. UFG-1</strain>
    </source>
</reference>
<accession>A0A2G9GJ75</accession>
<organism evidence="1 2">
    <name type="scientific">Handroanthus impetiginosus</name>
    <dbReference type="NCBI Taxonomy" id="429701"/>
    <lineage>
        <taxon>Eukaryota</taxon>
        <taxon>Viridiplantae</taxon>
        <taxon>Streptophyta</taxon>
        <taxon>Embryophyta</taxon>
        <taxon>Tracheophyta</taxon>
        <taxon>Spermatophyta</taxon>
        <taxon>Magnoliopsida</taxon>
        <taxon>eudicotyledons</taxon>
        <taxon>Gunneridae</taxon>
        <taxon>Pentapetalae</taxon>
        <taxon>asterids</taxon>
        <taxon>lamiids</taxon>
        <taxon>Lamiales</taxon>
        <taxon>Bignoniaceae</taxon>
        <taxon>Crescentiina</taxon>
        <taxon>Tabebuia alliance</taxon>
        <taxon>Handroanthus</taxon>
    </lineage>
</organism>
<proteinExistence type="predicted"/>
<evidence type="ECO:0000313" key="2">
    <source>
        <dbReference type="Proteomes" id="UP000231279"/>
    </source>
</evidence>
<comment type="caution">
    <text evidence="1">The sequence shown here is derived from an EMBL/GenBank/DDBJ whole genome shotgun (WGS) entry which is preliminary data.</text>
</comment>
<keyword evidence="2" id="KW-1185">Reference proteome</keyword>
<protein>
    <submittedName>
        <fullName evidence="1">Uncharacterized protein</fullName>
    </submittedName>
</protein>
<dbReference type="AlphaFoldDB" id="A0A2G9GJ75"/>
<name>A0A2G9GJ75_9LAMI</name>